<feature type="transmembrane region" description="Helical" evidence="6">
    <location>
        <begin position="25"/>
        <end position="45"/>
    </location>
</feature>
<evidence type="ECO:0000256" key="2">
    <source>
        <dbReference type="ARBA" id="ARBA00022692"/>
    </source>
</evidence>
<keyword evidence="2 6" id="KW-0812">Transmembrane</keyword>
<dbReference type="PANTHER" id="PTHR37306:SF1">
    <property type="entry name" value="COLICIN V PRODUCTION PROTEIN"/>
    <property type="match status" value="1"/>
</dbReference>
<evidence type="ECO:0000256" key="3">
    <source>
        <dbReference type="ARBA" id="ARBA00022989"/>
    </source>
</evidence>
<reference evidence="7 8" key="1">
    <citation type="submission" date="2018-04" db="EMBL/GenBank/DDBJ databases">
        <title>Marixanthomonas spongiae HN-E44 sp. nov., isolated from a marine sponge.</title>
        <authorList>
            <person name="Luo L."/>
            <person name="Zhuang L."/>
        </authorList>
    </citation>
    <scope>NUCLEOTIDE SEQUENCE [LARGE SCALE GENOMIC DNA]</scope>
    <source>
        <strain evidence="7 8">HN-E44</strain>
    </source>
</reference>
<feature type="compositionally biased region" description="Basic and acidic residues" evidence="5">
    <location>
        <begin position="167"/>
        <end position="181"/>
    </location>
</feature>
<feature type="region of interest" description="Disordered" evidence="5">
    <location>
        <begin position="167"/>
        <end position="193"/>
    </location>
</feature>
<dbReference type="GO" id="GO:0016020">
    <property type="term" value="C:membrane"/>
    <property type="evidence" value="ECO:0007669"/>
    <property type="project" value="UniProtKB-SubCell"/>
</dbReference>
<feature type="transmembrane region" description="Helical" evidence="6">
    <location>
        <begin position="98"/>
        <end position="122"/>
    </location>
</feature>
<feature type="compositionally biased region" description="Polar residues" evidence="5">
    <location>
        <begin position="183"/>
        <end position="193"/>
    </location>
</feature>
<evidence type="ECO:0000313" key="7">
    <source>
        <dbReference type="EMBL" id="PVW15279.1"/>
    </source>
</evidence>
<feature type="transmembrane region" description="Helical" evidence="6">
    <location>
        <begin position="65"/>
        <end position="86"/>
    </location>
</feature>
<evidence type="ECO:0000256" key="6">
    <source>
        <dbReference type="SAM" id="Phobius"/>
    </source>
</evidence>
<keyword evidence="8" id="KW-1185">Reference proteome</keyword>
<dbReference type="OrthoDB" id="9799585at2"/>
<name>A0A2U0I2E8_9FLAO</name>
<organism evidence="7 8">
    <name type="scientific">Marixanthomonas spongiae</name>
    <dbReference type="NCBI Taxonomy" id="2174845"/>
    <lineage>
        <taxon>Bacteria</taxon>
        <taxon>Pseudomonadati</taxon>
        <taxon>Bacteroidota</taxon>
        <taxon>Flavobacteriia</taxon>
        <taxon>Flavobacteriales</taxon>
        <taxon>Flavobacteriaceae</taxon>
        <taxon>Marixanthomonas</taxon>
    </lineage>
</organism>
<gene>
    <name evidence="7" type="ORF">DDV96_07710</name>
</gene>
<comment type="caution">
    <text evidence="7">The sequence shown here is derived from an EMBL/GenBank/DDBJ whole genome shotgun (WGS) entry which is preliminary data.</text>
</comment>
<evidence type="ECO:0000313" key="8">
    <source>
        <dbReference type="Proteomes" id="UP000245962"/>
    </source>
</evidence>
<evidence type="ECO:0000256" key="5">
    <source>
        <dbReference type="SAM" id="MobiDB-lite"/>
    </source>
</evidence>
<keyword evidence="3 6" id="KW-1133">Transmembrane helix</keyword>
<dbReference type="Pfam" id="PF02674">
    <property type="entry name" value="Colicin_V"/>
    <property type="match status" value="1"/>
</dbReference>
<evidence type="ECO:0000256" key="4">
    <source>
        <dbReference type="ARBA" id="ARBA00023136"/>
    </source>
</evidence>
<protein>
    <submittedName>
        <fullName evidence="7">Colicin V production protein</fullName>
    </submittedName>
</protein>
<sequence>MVTIDIILGVILLIAFYLGFKKGLFVTLASLIGIIAGVYGAIYFSHYAADFLTERFNWSTQTTNLAAFAITFLIIVFVISLAGKLLTKVADFAALGIVNKLLGGVFSVLKYAFIVSVIFMFVNASESYTIVSEEQRSESILYPPVASLAPLVLPHILREVDEFKNDYDAPKESNPELREQLLDTATNKTDTVF</sequence>
<dbReference type="GO" id="GO:0009403">
    <property type="term" value="P:toxin biosynthetic process"/>
    <property type="evidence" value="ECO:0007669"/>
    <property type="project" value="InterPro"/>
</dbReference>
<proteinExistence type="predicted"/>
<dbReference type="PANTHER" id="PTHR37306">
    <property type="entry name" value="COLICIN V PRODUCTION PROTEIN"/>
    <property type="match status" value="1"/>
</dbReference>
<dbReference type="InterPro" id="IPR003825">
    <property type="entry name" value="Colicin-V_CvpA"/>
</dbReference>
<keyword evidence="4 6" id="KW-0472">Membrane</keyword>
<feature type="transmembrane region" description="Helical" evidence="6">
    <location>
        <begin position="6"/>
        <end position="20"/>
    </location>
</feature>
<dbReference type="EMBL" id="QEHR01000004">
    <property type="protein sequence ID" value="PVW15279.1"/>
    <property type="molecule type" value="Genomic_DNA"/>
</dbReference>
<dbReference type="Proteomes" id="UP000245962">
    <property type="component" value="Unassembled WGS sequence"/>
</dbReference>
<evidence type="ECO:0000256" key="1">
    <source>
        <dbReference type="ARBA" id="ARBA00004141"/>
    </source>
</evidence>
<dbReference type="AlphaFoldDB" id="A0A2U0I2E8"/>
<dbReference type="RefSeq" id="WP_116694171.1">
    <property type="nucleotide sequence ID" value="NZ_QEHR01000004.1"/>
</dbReference>
<accession>A0A2U0I2E8</accession>
<comment type="subcellular location">
    <subcellularLocation>
        <location evidence="1">Membrane</location>
        <topology evidence="1">Multi-pass membrane protein</topology>
    </subcellularLocation>
</comment>